<evidence type="ECO:0000256" key="2">
    <source>
        <dbReference type="PROSITE-ProRule" id="PRU00708"/>
    </source>
</evidence>
<gene>
    <name evidence="4" type="ORF">M5K25_010663</name>
</gene>
<dbReference type="NCBIfam" id="TIGR00756">
    <property type="entry name" value="PPR"/>
    <property type="match status" value="1"/>
</dbReference>
<keyword evidence="5" id="KW-1185">Reference proteome</keyword>
<dbReference type="Pfam" id="PF00931">
    <property type="entry name" value="NB-ARC"/>
    <property type="match status" value="1"/>
</dbReference>
<evidence type="ECO:0000256" key="1">
    <source>
        <dbReference type="ARBA" id="ARBA00022737"/>
    </source>
</evidence>
<dbReference type="AlphaFoldDB" id="A0ABD0V858"/>
<evidence type="ECO:0000313" key="4">
    <source>
        <dbReference type="EMBL" id="KAL0918643.1"/>
    </source>
</evidence>
<accession>A0ABD0V858</accession>
<dbReference type="Pfam" id="PF01535">
    <property type="entry name" value="PPR"/>
    <property type="match status" value="1"/>
</dbReference>
<comment type="caution">
    <text evidence="4">The sequence shown here is derived from an EMBL/GenBank/DDBJ whole genome shotgun (WGS) entry which is preliminary data.</text>
</comment>
<name>A0ABD0V858_DENTH</name>
<reference evidence="4 5" key="1">
    <citation type="journal article" date="2024" name="Plant Biotechnol. J.">
        <title>Dendrobium thyrsiflorum genome and its molecular insights into genes involved in important horticultural traits.</title>
        <authorList>
            <person name="Chen B."/>
            <person name="Wang J.Y."/>
            <person name="Zheng P.J."/>
            <person name="Li K.L."/>
            <person name="Liang Y.M."/>
            <person name="Chen X.F."/>
            <person name="Zhang C."/>
            <person name="Zhao X."/>
            <person name="He X."/>
            <person name="Zhang G.Q."/>
            <person name="Liu Z.J."/>
            <person name="Xu Q."/>
        </authorList>
    </citation>
    <scope>NUCLEOTIDE SEQUENCE [LARGE SCALE GENOMIC DNA]</scope>
    <source>
        <strain evidence="4">GZMU011</strain>
    </source>
</reference>
<dbReference type="InterPro" id="IPR002885">
    <property type="entry name" value="PPR_rpt"/>
</dbReference>
<organism evidence="4 5">
    <name type="scientific">Dendrobium thyrsiflorum</name>
    <name type="common">Pinecone-like raceme dendrobium</name>
    <name type="synonym">Orchid</name>
    <dbReference type="NCBI Taxonomy" id="117978"/>
    <lineage>
        <taxon>Eukaryota</taxon>
        <taxon>Viridiplantae</taxon>
        <taxon>Streptophyta</taxon>
        <taxon>Embryophyta</taxon>
        <taxon>Tracheophyta</taxon>
        <taxon>Spermatophyta</taxon>
        <taxon>Magnoliopsida</taxon>
        <taxon>Liliopsida</taxon>
        <taxon>Asparagales</taxon>
        <taxon>Orchidaceae</taxon>
        <taxon>Epidendroideae</taxon>
        <taxon>Malaxideae</taxon>
        <taxon>Dendrobiinae</taxon>
        <taxon>Dendrobium</taxon>
    </lineage>
</organism>
<dbReference type="Gene3D" id="1.25.40.10">
    <property type="entry name" value="Tetratricopeptide repeat domain"/>
    <property type="match status" value="1"/>
</dbReference>
<dbReference type="PANTHER" id="PTHR47926:SF452">
    <property type="entry name" value="PENTATRICOPEPTIDE REPEAT-CONTAINING PROTEIN"/>
    <property type="match status" value="1"/>
</dbReference>
<feature type="domain" description="NB-ARC" evidence="3">
    <location>
        <begin position="100"/>
        <end position="142"/>
    </location>
</feature>
<dbReference type="Proteomes" id="UP001552299">
    <property type="component" value="Unassembled WGS sequence"/>
</dbReference>
<dbReference type="Pfam" id="PF13041">
    <property type="entry name" value="PPR_2"/>
    <property type="match status" value="1"/>
</dbReference>
<dbReference type="InterPro" id="IPR027417">
    <property type="entry name" value="P-loop_NTPase"/>
</dbReference>
<evidence type="ECO:0000259" key="3">
    <source>
        <dbReference type="Pfam" id="PF00931"/>
    </source>
</evidence>
<feature type="repeat" description="PPR" evidence="2">
    <location>
        <begin position="186"/>
        <end position="220"/>
    </location>
</feature>
<dbReference type="PROSITE" id="PS51375">
    <property type="entry name" value="PPR"/>
    <property type="match status" value="1"/>
</dbReference>
<dbReference type="Pfam" id="PF13812">
    <property type="entry name" value="PPR_3"/>
    <property type="match status" value="1"/>
</dbReference>
<dbReference type="SUPFAM" id="SSF52540">
    <property type="entry name" value="P-loop containing nucleoside triphosphate hydrolases"/>
    <property type="match status" value="1"/>
</dbReference>
<keyword evidence="1" id="KW-0677">Repeat</keyword>
<dbReference type="InterPro" id="IPR046960">
    <property type="entry name" value="PPR_At4g14850-like_plant"/>
</dbReference>
<protein>
    <recommendedName>
        <fullName evidence="3">NB-ARC domain-containing protein</fullName>
    </recommendedName>
</protein>
<proteinExistence type="predicted"/>
<dbReference type="InterPro" id="IPR002182">
    <property type="entry name" value="NB-ARC"/>
</dbReference>
<sequence>MVPSAASKVYEKMADAGSAVKPDSRREVVQKLDKVPVEVSIFLHLLESIKQEWQHELYKAHETGFLPRNNLISRGKDKEFVMQWLKKPLNEHSGIDLYRNISLLSVVGHGGMGKTTLLQHVYEDDMAEEFDLKMSMMDARRTFDRMPDRNIVDKLLERLMVDRVAYVKSCEFDAALRVFDEMPYHDIAIWNVLFSVYEQNKRPKEALAAFNELQDANVEPNQLTLVAALSACSQLGLAMHGRGKEALNSFKEMQEAEVKPSHVTFTNILSACSHAGLVEEGRMYSSQMLPLYGIAPDIEHNGCMVDILGRARCLEEAMVPRCKVFDPGGLIITFTSISLSIMCLDRVEFF</sequence>
<evidence type="ECO:0000313" key="5">
    <source>
        <dbReference type="Proteomes" id="UP001552299"/>
    </source>
</evidence>
<dbReference type="PANTHER" id="PTHR47926">
    <property type="entry name" value="PENTATRICOPEPTIDE REPEAT-CONTAINING PROTEIN"/>
    <property type="match status" value="1"/>
</dbReference>
<dbReference type="Gene3D" id="3.40.50.300">
    <property type="entry name" value="P-loop containing nucleotide triphosphate hydrolases"/>
    <property type="match status" value="1"/>
</dbReference>
<dbReference type="EMBL" id="JANQDX010000009">
    <property type="protein sequence ID" value="KAL0918643.1"/>
    <property type="molecule type" value="Genomic_DNA"/>
</dbReference>
<dbReference type="InterPro" id="IPR011990">
    <property type="entry name" value="TPR-like_helical_dom_sf"/>
</dbReference>